<dbReference type="PROSITE" id="PS01129">
    <property type="entry name" value="PSI_RLU"/>
    <property type="match status" value="1"/>
</dbReference>
<organism evidence="5 6">
    <name type="scientific">Shackletoniella antarctica</name>
    <dbReference type="NCBI Taxonomy" id="268115"/>
    <lineage>
        <taxon>Bacteria</taxon>
        <taxon>Bacillati</taxon>
        <taxon>Cyanobacteriota</taxon>
        <taxon>Cyanophyceae</taxon>
        <taxon>Oculatellales</taxon>
        <taxon>Oculatellaceae</taxon>
        <taxon>Shackletoniella</taxon>
    </lineage>
</organism>
<evidence type="ECO:0000256" key="3">
    <source>
        <dbReference type="RuleBase" id="RU362028"/>
    </source>
</evidence>
<dbReference type="Proteomes" id="UP000249081">
    <property type="component" value="Unassembled WGS sequence"/>
</dbReference>
<dbReference type="GO" id="GO:0003723">
    <property type="term" value="F:RNA binding"/>
    <property type="evidence" value="ECO:0007669"/>
    <property type="project" value="InterPro"/>
</dbReference>
<gene>
    <name evidence="5" type="ORF">DCF17_18260</name>
</gene>
<dbReference type="Gene3D" id="3.30.2350.10">
    <property type="entry name" value="Pseudouridine synthase"/>
    <property type="match status" value="1"/>
</dbReference>
<keyword evidence="3" id="KW-0413">Isomerase</keyword>
<dbReference type="EMBL" id="QBMN01000160">
    <property type="protein sequence ID" value="PZO35735.1"/>
    <property type="molecule type" value="Genomic_DNA"/>
</dbReference>
<dbReference type="InterPro" id="IPR050188">
    <property type="entry name" value="RluA_PseudoU_synthase"/>
</dbReference>
<evidence type="ECO:0000259" key="4">
    <source>
        <dbReference type="Pfam" id="PF00849"/>
    </source>
</evidence>
<sequence>MNQGWIYTDRITATDAGLSVLDYYTSRYRHSSRAEWRDRILSGQIRQHDQAIAPADLLRAGQTLTYHRPPWQEPEVPLEFEVLYEDQDLMAIAKPAGLPVLPGGSFLTHTLLHQLKLRYSETPPIPVHRLGRGTSGVMVLGRSPLARSVLSRQLRESTAAASDPKASRPIRKTYRALIGPSDLPDSFTITTAIGKVDHPLLGYIYAASPTGLSAYSDGRVIHRAPDSTLVEITIRTGRPHQIRIHLAAAGYPLLGDPLYGIGGTPRQVEPTETGAVPGDIGYHLHAHRLALPHPRTQEPLVIVCPAPAALALPGSPTT</sequence>
<dbReference type="GO" id="GO:0000455">
    <property type="term" value="P:enzyme-directed rRNA pseudouridine synthesis"/>
    <property type="evidence" value="ECO:0007669"/>
    <property type="project" value="TreeGrafter"/>
</dbReference>
<accession>A0A2W4XMG8</accession>
<dbReference type="InterPro" id="IPR006145">
    <property type="entry name" value="PsdUridine_synth_RsuA/RluA"/>
</dbReference>
<dbReference type="InterPro" id="IPR006225">
    <property type="entry name" value="PsdUridine_synth_RluC/D"/>
</dbReference>
<dbReference type="InterPro" id="IPR006224">
    <property type="entry name" value="PsdUridine_synth_RluA-like_CS"/>
</dbReference>
<comment type="function">
    <text evidence="3">Responsible for synthesis of pseudouridine from uracil.</text>
</comment>
<dbReference type="PANTHER" id="PTHR21600:SF88">
    <property type="entry name" value="RNA PSEUDOURIDINE SYNTHASE 5"/>
    <property type="match status" value="1"/>
</dbReference>
<dbReference type="PANTHER" id="PTHR21600">
    <property type="entry name" value="MITOCHONDRIAL RNA PSEUDOURIDINE SYNTHASE"/>
    <property type="match status" value="1"/>
</dbReference>
<dbReference type="SUPFAM" id="SSF55120">
    <property type="entry name" value="Pseudouridine synthase"/>
    <property type="match status" value="1"/>
</dbReference>
<dbReference type="GO" id="GO:0140098">
    <property type="term" value="F:catalytic activity, acting on RNA"/>
    <property type="evidence" value="ECO:0007669"/>
    <property type="project" value="UniProtKB-ARBA"/>
</dbReference>
<dbReference type="CDD" id="cd02869">
    <property type="entry name" value="PseudoU_synth_RluA_like"/>
    <property type="match status" value="1"/>
</dbReference>
<comment type="catalytic activity">
    <reaction evidence="1 3">
        <text>a uridine in RNA = a pseudouridine in RNA</text>
        <dbReference type="Rhea" id="RHEA:48348"/>
        <dbReference type="Rhea" id="RHEA-COMP:12068"/>
        <dbReference type="Rhea" id="RHEA-COMP:12069"/>
        <dbReference type="ChEBI" id="CHEBI:65314"/>
        <dbReference type="ChEBI" id="CHEBI:65315"/>
    </reaction>
</comment>
<reference evidence="5 6" key="2">
    <citation type="submission" date="2018-06" db="EMBL/GenBank/DDBJ databases">
        <title>Metagenomic assembly of (sub)arctic Cyanobacteria and their associated microbiome from non-axenic cultures.</title>
        <authorList>
            <person name="Baurain D."/>
        </authorList>
    </citation>
    <scope>NUCLEOTIDE SEQUENCE [LARGE SCALE GENOMIC DNA]</scope>
    <source>
        <strain evidence="5">ULC041bin1</strain>
    </source>
</reference>
<dbReference type="EC" id="5.4.99.-" evidence="3"/>
<dbReference type="GO" id="GO:0009982">
    <property type="term" value="F:pseudouridine synthase activity"/>
    <property type="evidence" value="ECO:0007669"/>
    <property type="project" value="InterPro"/>
</dbReference>
<comment type="caution">
    <text evidence="5">The sequence shown here is derived from an EMBL/GenBank/DDBJ whole genome shotgun (WGS) entry which is preliminary data.</text>
</comment>
<dbReference type="NCBIfam" id="TIGR00005">
    <property type="entry name" value="rluA_subfam"/>
    <property type="match status" value="1"/>
</dbReference>
<name>A0A2W4XMG8_9CYAN</name>
<dbReference type="InterPro" id="IPR020103">
    <property type="entry name" value="PsdUridine_synth_cat_dom_sf"/>
</dbReference>
<comment type="similarity">
    <text evidence="2 3">Belongs to the pseudouridine synthase RluA family.</text>
</comment>
<evidence type="ECO:0000313" key="6">
    <source>
        <dbReference type="Proteomes" id="UP000249081"/>
    </source>
</evidence>
<evidence type="ECO:0000313" key="5">
    <source>
        <dbReference type="EMBL" id="PZO35735.1"/>
    </source>
</evidence>
<feature type="domain" description="Pseudouridine synthase RsuA/RluA-like" evidence="4">
    <location>
        <begin position="89"/>
        <end position="248"/>
    </location>
</feature>
<reference evidence="6" key="1">
    <citation type="submission" date="2018-04" db="EMBL/GenBank/DDBJ databases">
        <authorList>
            <person name="Cornet L."/>
        </authorList>
    </citation>
    <scope>NUCLEOTIDE SEQUENCE [LARGE SCALE GENOMIC DNA]</scope>
</reference>
<evidence type="ECO:0000256" key="2">
    <source>
        <dbReference type="ARBA" id="ARBA00010876"/>
    </source>
</evidence>
<evidence type="ECO:0000256" key="1">
    <source>
        <dbReference type="ARBA" id="ARBA00000073"/>
    </source>
</evidence>
<dbReference type="AlphaFoldDB" id="A0A2W4XMG8"/>
<proteinExistence type="inferred from homology"/>
<dbReference type="Pfam" id="PF00849">
    <property type="entry name" value="PseudoU_synth_2"/>
    <property type="match status" value="1"/>
</dbReference>
<protein>
    <recommendedName>
        <fullName evidence="3">Pseudouridine synthase</fullName>
        <ecNumber evidence="3">5.4.99.-</ecNumber>
    </recommendedName>
</protein>